<evidence type="ECO:0000313" key="2">
    <source>
        <dbReference type="EMBL" id="KAA6413460.1"/>
    </source>
</evidence>
<gene>
    <name evidence="2" type="ORF">FRX48_03206</name>
</gene>
<dbReference type="Proteomes" id="UP000324767">
    <property type="component" value="Unassembled WGS sequence"/>
</dbReference>
<organism evidence="2 3">
    <name type="scientific">Lasallia pustulata</name>
    <dbReference type="NCBI Taxonomy" id="136370"/>
    <lineage>
        <taxon>Eukaryota</taxon>
        <taxon>Fungi</taxon>
        <taxon>Dikarya</taxon>
        <taxon>Ascomycota</taxon>
        <taxon>Pezizomycotina</taxon>
        <taxon>Lecanoromycetes</taxon>
        <taxon>OSLEUM clade</taxon>
        <taxon>Umbilicariomycetidae</taxon>
        <taxon>Umbilicariales</taxon>
        <taxon>Umbilicariaceae</taxon>
        <taxon>Lasallia</taxon>
    </lineage>
</organism>
<accession>A0A5M8PV09</accession>
<proteinExistence type="predicted"/>
<evidence type="ECO:0000313" key="3">
    <source>
        <dbReference type="Proteomes" id="UP000324767"/>
    </source>
</evidence>
<protein>
    <submittedName>
        <fullName evidence="2">Uncharacterized protein</fullName>
    </submittedName>
</protein>
<feature type="region of interest" description="Disordered" evidence="1">
    <location>
        <begin position="107"/>
        <end position="146"/>
    </location>
</feature>
<dbReference type="OrthoDB" id="5218421at2759"/>
<evidence type="ECO:0000256" key="1">
    <source>
        <dbReference type="SAM" id="MobiDB-lite"/>
    </source>
</evidence>
<name>A0A5M8PV09_9LECA</name>
<sequence>MSVFFGANAWFPQPRYHQRIIRVIRSSGILSTATFCTVLHPVSTSEPQPKNPDINPKIQKIMSTSPTVYVNGDFSEPMTAQHNFQSKYDLDNPLEAMTTYARVMHQHTKSQMDIATRSARRRSPNNAVNTMSSLSTEASVDSQTSS</sequence>
<dbReference type="EMBL" id="VXIT01000004">
    <property type="protein sequence ID" value="KAA6413460.1"/>
    <property type="molecule type" value="Genomic_DNA"/>
</dbReference>
<comment type="caution">
    <text evidence="2">The sequence shown here is derived from an EMBL/GenBank/DDBJ whole genome shotgun (WGS) entry which is preliminary data.</text>
</comment>
<feature type="compositionally biased region" description="Polar residues" evidence="1">
    <location>
        <begin position="124"/>
        <end position="146"/>
    </location>
</feature>
<dbReference type="AlphaFoldDB" id="A0A5M8PV09"/>
<reference evidence="2 3" key="1">
    <citation type="submission" date="2019-09" db="EMBL/GenBank/DDBJ databases">
        <title>The hologenome of the rock-dwelling lichen Lasallia pustulata.</title>
        <authorList>
            <person name="Greshake Tzovaras B."/>
            <person name="Segers F."/>
            <person name="Bicker A."/>
            <person name="Dal Grande F."/>
            <person name="Otte J."/>
            <person name="Hankeln T."/>
            <person name="Schmitt I."/>
            <person name="Ebersberger I."/>
        </authorList>
    </citation>
    <scope>NUCLEOTIDE SEQUENCE [LARGE SCALE GENOMIC DNA]</scope>
    <source>
        <strain evidence="2">A1-1</strain>
    </source>
</reference>